<evidence type="ECO:0000313" key="1">
    <source>
        <dbReference type="EMBL" id="KAB2105112.1"/>
    </source>
</evidence>
<sequence length="199" mass="22488">MVPDKIRRLERRAEKPFRFMDLPGELRNKVYALLLCYFGCTPDRARERSDAFLDDRSGLLHIVDLPHTNIPTILRTNSQIHREAYDVMIKTNRFIRVRLTQALPPRKILCCLGVAVVATGHRAAQFSGYLVDIFLSTSSYPLCEHKGSCKLQSAGVIIRAIDLELFCRNFKNGETVSPVPADAATMVINVAPILDHERP</sequence>
<keyword evidence="2" id="KW-1185">Reference proteome</keyword>
<gene>
    <name evidence="1" type="ORF">AG0111_0g7118</name>
</gene>
<accession>A0ACB6FL23</accession>
<name>A0ACB6FL23_9PLEO</name>
<reference evidence="1 2" key="1">
    <citation type="journal article" date="2019" name="bioRxiv">
        <title>Genomics, evolutionary history and diagnostics of the Alternaria alternata species group including apple and Asian pear pathotypes.</title>
        <authorList>
            <person name="Armitage A.D."/>
            <person name="Cockerton H.M."/>
            <person name="Sreenivasaprasad S."/>
            <person name="Woodhall J.W."/>
            <person name="Lane C.R."/>
            <person name="Harrison R.J."/>
            <person name="Clarkson J.P."/>
        </authorList>
    </citation>
    <scope>NUCLEOTIDE SEQUENCE [LARGE SCALE GENOMIC DNA]</scope>
    <source>
        <strain evidence="1 2">FERA 650</strain>
    </source>
</reference>
<comment type="caution">
    <text evidence="1">The sequence shown here is derived from an EMBL/GenBank/DDBJ whole genome shotgun (WGS) entry which is preliminary data.</text>
</comment>
<dbReference type="EMBL" id="PDWZ02000006">
    <property type="protein sequence ID" value="KAB2105112.1"/>
    <property type="molecule type" value="Genomic_DNA"/>
</dbReference>
<protein>
    <submittedName>
        <fullName evidence="1">Uncharacterized protein</fullName>
    </submittedName>
</protein>
<proteinExistence type="predicted"/>
<dbReference type="Proteomes" id="UP000293547">
    <property type="component" value="Unassembled WGS sequence"/>
</dbReference>
<evidence type="ECO:0000313" key="2">
    <source>
        <dbReference type="Proteomes" id="UP000293547"/>
    </source>
</evidence>
<organism evidence="1 2">
    <name type="scientific">Alternaria gaisen</name>
    <dbReference type="NCBI Taxonomy" id="167740"/>
    <lineage>
        <taxon>Eukaryota</taxon>
        <taxon>Fungi</taxon>
        <taxon>Dikarya</taxon>
        <taxon>Ascomycota</taxon>
        <taxon>Pezizomycotina</taxon>
        <taxon>Dothideomycetes</taxon>
        <taxon>Pleosporomycetidae</taxon>
        <taxon>Pleosporales</taxon>
        <taxon>Pleosporineae</taxon>
        <taxon>Pleosporaceae</taxon>
        <taxon>Alternaria</taxon>
        <taxon>Alternaria sect. Alternaria</taxon>
    </lineage>
</organism>